<dbReference type="STRING" id="142588.SAMN04488559_102258"/>
<evidence type="ECO:0000256" key="1">
    <source>
        <dbReference type="ARBA" id="ARBA00001932"/>
    </source>
</evidence>
<dbReference type="InterPro" id="IPR036155">
    <property type="entry name" value="Crypto/Photolyase_N_sf"/>
</dbReference>
<proteinExistence type="inferred from homology"/>
<dbReference type="EMBL" id="FOHA01000002">
    <property type="protein sequence ID" value="SER63416.1"/>
    <property type="molecule type" value="Genomic_DNA"/>
</dbReference>
<feature type="binding site" evidence="8">
    <location>
        <begin position="229"/>
        <end position="233"/>
    </location>
    <ligand>
        <name>FAD</name>
        <dbReference type="ChEBI" id="CHEBI:57692"/>
    </ligand>
</feature>
<dbReference type="InterPro" id="IPR036134">
    <property type="entry name" value="Crypto/Photolyase_FAD-like_sf"/>
</dbReference>
<dbReference type="PRINTS" id="PR00147">
    <property type="entry name" value="DNAPHOTLYASE"/>
</dbReference>
<dbReference type="InterPro" id="IPR002081">
    <property type="entry name" value="Cryptochrome/DNA_photolyase_1"/>
</dbReference>
<gene>
    <name evidence="12" type="ORF">SAMN04488559_102258</name>
</gene>
<evidence type="ECO:0000256" key="4">
    <source>
        <dbReference type="ARBA" id="ARBA00022630"/>
    </source>
</evidence>
<dbReference type="GO" id="GO:0071949">
    <property type="term" value="F:FAD binding"/>
    <property type="evidence" value="ECO:0007669"/>
    <property type="project" value="TreeGrafter"/>
</dbReference>
<keyword evidence="4 8" id="KW-0285">Flavoprotein</keyword>
<keyword evidence="13" id="KW-1185">Reference proteome</keyword>
<dbReference type="RefSeq" id="WP_092650198.1">
    <property type="nucleotide sequence ID" value="NZ_FOHA01000002.1"/>
</dbReference>
<dbReference type="InterPro" id="IPR018394">
    <property type="entry name" value="DNA_photolyase_1_CS_C"/>
</dbReference>
<dbReference type="Gene3D" id="1.25.40.80">
    <property type="match status" value="1"/>
</dbReference>
<dbReference type="InterPro" id="IPR006050">
    <property type="entry name" value="DNA_photolyase_N"/>
</dbReference>
<dbReference type="PROSITE" id="PS00691">
    <property type="entry name" value="DNA_PHOTOLYASES_1_2"/>
    <property type="match status" value="1"/>
</dbReference>
<evidence type="ECO:0000256" key="2">
    <source>
        <dbReference type="ARBA" id="ARBA00013149"/>
    </source>
</evidence>
<dbReference type="Pfam" id="PF00875">
    <property type="entry name" value="DNA_photolyase"/>
    <property type="match status" value="1"/>
</dbReference>
<feature type="binding site" evidence="8">
    <location>
        <position position="262"/>
    </location>
    <ligand>
        <name>FAD</name>
        <dbReference type="ChEBI" id="CHEBI:57692"/>
    </ligand>
</feature>
<accession>A0A1H9QSG5</accession>
<evidence type="ECO:0000256" key="3">
    <source>
        <dbReference type="ARBA" id="ARBA00014046"/>
    </source>
</evidence>
<keyword evidence="12" id="KW-0456">Lyase</keyword>
<feature type="binding site" evidence="8">
    <location>
        <position position="217"/>
    </location>
    <ligand>
        <name>FAD</name>
        <dbReference type="ChEBI" id="CHEBI:57692"/>
    </ligand>
</feature>
<dbReference type="InterPro" id="IPR005101">
    <property type="entry name" value="Cryptochr/Photolyase_FAD-bd"/>
</dbReference>
<evidence type="ECO:0000256" key="9">
    <source>
        <dbReference type="PIRSR" id="PIRSR602081-2"/>
    </source>
</evidence>
<sequence length="473" mass="55851">MISVMWFRQDLRLEDNTALKKAFDDPNELILLFQVNPSQFLENSLNHQAFFQSVAHFQKEVNKPFHLQILYGDVLMCFNQLKKALPNWNTVYFNQNHCGSGHERDQMMRHFFKEKQISVVSCADHQLHAADEIKTKTNDDYKVFTPYYNQWIQRIKAAPIKVDLKKDNVIKEVLFPEDEEKFAQLIQALPNKIYYLVGNQAAHQQLELFLSQHLVDYQIARDFPIQNKTSQLSPYLRTGEISIRTIWQRLKEQPASEGKETFIKELCWRDFYNMIYAAHPQQKDQPIQEAFTFIHWENNPIDFDSWKAGKTGYPIVDAAMRQLNETGWMHNRLRMIVASFLTKDLLIDWRWGEKYFQQMLIDYEPASNIGGWQWAASTGTDAVPYFRIFNPSLQSKKFDAKGEFIRKFVPELEKLPPAFIHEPQKMTGNEQQKYGIFLGETYPNPIVNHQEARKKAIARYELSKELFQEQQKF</sequence>
<dbReference type="PROSITE" id="PS00394">
    <property type="entry name" value="DNA_PHOTOLYASES_1_1"/>
    <property type="match status" value="1"/>
</dbReference>
<dbReference type="PANTHER" id="PTHR11455">
    <property type="entry name" value="CRYPTOCHROME"/>
    <property type="match status" value="1"/>
</dbReference>
<feature type="site" description="Electron transfer via tryptophanyl radical" evidence="9">
    <location>
        <position position="296"/>
    </location>
</feature>
<dbReference type="AlphaFoldDB" id="A0A1H9QSG5"/>
<dbReference type="PANTHER" id="PTHR11455:SF9">
    <property type="entry name" value="CRYPTOCHROME CIRCADIAN CLOCK 5 ISOFORM X1"/>
    <property type="match status" value="1"/>
</dbReference>
<name>A0A1H9QSG5_9LACT</name>
<keyword evidence="6 10" id="KW-0157">Chromophore</keyword>
<dbReference type="GO" id="GO:0000719">
    <property type="term" value="P:photoreactive repair"/>
    <property type="evidence" value="ECO:0007669"/>
    <property type="project" value="UniProtKB-ARBA"/>
</dbReference>
<comment type="cofactor">
    <cofactor evidence="8">
        <name>FAD</name>
        <dbReference type="ChEBI" id="CHEBI:57692"/>
    </cofactor>
    <text evidence="8">Binds 1 FAD per subunit.</text>
</comment>
<dbReference type="Proteomes" id="UP000198948">
    <property type="component" value="Unassembled WGS sequence"/>
</dbReference>
<dbReference type="SUPFAM" id="SSF48173">
    <property type="entry name" value="Cryptochrome/photolyase FAD-binding domain"/>
    <property type="match status" value="1"/>
</dbReference>
<feature type="domain" description="Photolyase/cryptochrome alpha/beta" evidence="11">
    <location>
        <begin position="1"/>
        <end position="127"/>
    </location>
</feature>
<evidence type="ECO:0000313" key="12">
    <source>
        <dbReference type="EMBL" id="SER63416.1"/>
    </source>
</evidence>
<dbReference type="FunFam" id="1.10.579.10:FF:000003">
    <property type="entry name" value="Deoxyribodipyrimidine photo-lyase"/>
    <property type="match status" value="1"/>
</dbReference>
<evidence type="ECO:0000256" key="8">
    <source>
        <dbReference type="PIRSR" id="PIRSR602081-1"/>
    </source>
</evidence>
<feature type="site" description="Electron transfer via tryptophanyl radical" evidence="9">
    <location>
        <position position="349"/>
    </location>
</feature>
<comment type="catalytic activity">
    <reaction evidence="7">
        <text>cyclobutadipyrimidine (in DNA) = 2 pyrimidine residues (in DNA).</text>
        <dbReference type="EC" id="4.1.99.3"/>
    </reaction>
</comment>
<dbReference type="Pfam" id="PF03441">
    <property type="entry name" value="FAD_binding_7"/>
    <property type="match status" value="1"/>
</dbReference>
<evidence type="ECO:0000313" key="13">
    <source>
        <dbReference type="Proteomes" id="UP000198948"/>
    </source>
</evidence>
<feature type="binding site" evidence="8">
    <location>
        <begin position="265"/>
        <end position="272"/>
    </location>
    <ligand>
        <name>FAD</name>
        <dbReference type="ChEBI" id="CHEBI:57692"/>
    </ligand>
</feature>
<dbReference type="Gene3D" id="3.40.50.620">
    <property type="entry name" value="HUPs"/>
    <property type="match status" value="1"/>
</dbReference>
<dbReference type="OrthoDB" id="9772484at2"/>
<dbReference type="EC" id="4.1.99.3" evidence="2"/>
<dbReference type="GO" id="GO:0003904">
    <property type="term" value="F:deoxyribodipyrimidine photo-lyase activity"/>
    <property type="evidence" value="ECO:0007669"/>
    <property type="project" value="UniProtKB-EC"/>
</dbReference>
<dbReference type="PROSITE" id="PS51645">
    <property type="entry name" value="PHR_CRY_ALPHA_BETA"/>
    <property type="match status" value="1"/>
</dbReference>
<evidence type="ECO:0000256" key="5">
    <source>
        <dbReference type="ARBA" id="ARBA00022827"/>
    </source>
</evidence>
<comment type="cofactor">
    <cofactor evidence="1">
        <name>(6R)-5,10-methylene-5,6,7,8-tetrahydrofolate</name>
        <dbReference type="ChEBI" id="CHEBI:15636"/>
    </cofactor>
</comment>
<comment type="similarity">
    <text evidence="10">Belongs to the DNA photolyase family.</text>
</comment>
<keyword evidence="5 8" id="KW-0274">FAD</keyword>
<evidence type="ECO:0000256" key="6">
    <source>
        <dbReference type="ARBA" id="ARBA00022991"/>
    </source>
</evidence>
<dbReference type="Gene3D" id="1.10.579.10">
    <property type="entry name" value="DNA Cyclobutane Dipyrimidine Photolyase, subunit A, domain 3"/>
    <property type="match status" value="1"/>
</dbReference>
<evidence type="ECO:0000256" key="10">
    <source>
        <dbReference type="RuleBase" id="RU004182"/>
    </source>
</evidence>
<dbReference type="SUPFAM" id="SSF52425">
    <property type="entry name" value="Cryptochrome/photolyase, N-terminal domain"/>
    <property type="match status" value="1"/>
</dbReference>
<evidence type="ECO:0000259" key="11">
    <source>
        <dbReference type="PROSITE" id="PS51645"/>
    </source>
</evidence>
<protein>
    <recommendedName>
        <fullName evidence="3">Deoxyribodipyrimidine photo-lyase</fullName>
        <ecNumber evidence="2">4.1.99.3</ecNumber>
    </recommendedName>
</protein>
<organism evidence="12 13">
    <name type="scientific">Isobaculum melis</name>
    <dbReference type="NCBI Taxonomy" id="142588"/>
    <lineage>
        <taxon>Bacteria</taxon>
        <taxon>Bacillati</taxon>
        <taxon>Bacillota</taxon>
        <taxon>Bacilli</taxon>
        <taxon>Lactobacillales</taxon>
        <taxon>Carnobacteriaceae</taxon>
        <taxon>Isobaculum</taxon>
    </lineage>
</organism>
<dbReference type="InterPro" id="IPR014729">
    <property type="entry name" value="Rossmann-like_a/b/a_fold"/>
</dbReference>
<dbReference type="GO" id="GO:0003677">
    <property type="term" value="F:DNA binding"/>
    <property type="evidence" value="ECO:0007669"/>
    <property type="project" value="TreeGrafter"/>
</dbReference>
<dbReference type="GO" id="GO:0009416">
    <property type="term" value="P:response to light stimulus"/>
    <property type="evidence" value="ECO:0007669"/>
    <property type="project" value="TreeGrafter"/>
</dbReference>
<feature type="site" description="Electron transfer via tryptophanyl radical" evidence="9">
    <location>
        <position position="372"/>
    </location>
</feature>
<reference evidence="12 13" key="1">
    <citation type="submission" date="2016-10" db="EMBL/GenBank/DDBJ databases">
        <authorList>
            <person name="de Groot N.N."/>
        </authorList>
    </citation>
    <scope>NUCLEOTIDE SEQUENCE [LARGE SCALE GENOMIC DNA]</scope>
    <source>
        <strain evidence="12 13">DSM 13760</strain>
    </source>
</reference>
<evidence type="ECO:0000256" key="7">
    <source>
        <dbReference type="ARBA" id="ARBA00033999"/>
    </source>
</evidence>